<evidence type="ECO:0000259" key="2">
    <source>
        <dbReference type="Pfam" id="PF20516"/>
    </source>
</evidence>
<dbReference type="EMBL" id="MABQ02000012">
    <property type="protein sequence ID" value="PCD21916.1"/>
    <property type="molecule type" value="Genomic_DNA"/>
</dbReference>
<proteinExistence type="predicted"/>
<reference evidence="3 4" key="1">
    <citation type="journal article" date="2016" name="Environ. Microbiol.">
        <title>Effector profiles distinguish formae speciales of Fusarium oxysporum.</title>
        <authorList>
            <person name="van Dam P."/>
            <person name="Fokkens L."/>
            <person name="Schmidt S.M."/>
            <person name="Linmans J.H."/>
            <person name="Kistler H.C."/>
            <person name="Ma L.J."/>
            <person name="Rep M."/>
        </authorList>
    </citation>
    <scope>NUCLEOTIDE SEQUENCE [LARGE SCALE GENOMIC DNA]</scope>
    <source>
        <strain evidence="3 4">Forc016</strain>
    </source>
</reference>
<feature type="region of interest" description="Disordered" evidence="1">
    <location>
        <begin position="1"/>
        <end position="100"/>
    </location>
</feature>
<accession>A0A2H3FTG3</accession>
<sequence length="462" mass="51220">MTDPEDLDPRFVNWLSTIQNSSPTDTSPPPDPSSKKGALWDISYKHPTKRLLSPPMTEDDGSPSKRPRPDPDATPRRTLPLRQGDSISLSSSGVSDANSELIHKRVRSARSGNSSPTKRGISAMRMDGLVTHPSFDGSEPLPDALDDIAQDIKRDSGGFDIMTAADKIEFEKRASAGGNHVHLFQKALKPDPVDKSGVREALGRLPPVDALVEIWQKAERCQDNSHSEAGWNCAVHYPLMELALKYANVTTHATADVTANQEEILIDVINATTAQISPMYAPNTLAMQHKKRVDFCFVVEPIKETKAASCLSDKSLLSPNDSVNHTDFVPLRACPISVSIETKLTGEEWQSAMAQQTVWLSAHWNCLDQLTGDSKVARDELCFLPAIIVQGHDWTFLAATRGEIIKGRNDRQTIVWNKIGFGSTTGLKGICQIIKVLQRLAVWSQRTYWPWFRKYAMNELED</sequence>
<dbReference type="Pfam" id="PF20516">
    <property type="entry name" value="PDDEXK_12"/>
    <property type="match status" value="1"/>
</dbReference>
<name>A0A2H3FTG3_FUSOX</name>
<dbReference type="Proteomes" id="UP000219602">
    <property type="component" value="Chromosome RC"/>
</dbReference>
<evidence type="ECO:0000256" key="1">
    <source>
        <dbReference type="SAM" id="MobiDB-lite"/>
    </source>
</evidence>
<feature type="compositionally biased region" description="Low complexity" evidence="1">
    <location>
        <begin position="86"/>
        <end position="95"/>
    </location>
</feature>
<comment type="caution">
    <text evidence="3">The sequence shown here is derived from an EMBL/GenBank/DDBJ whole genome shotgun (WGS) entry which is preliminary data.</text>
</comment>
<evidence type="ECO:0000313" key="4">
    <source>
        <dbReference type="Proteomes" id="UP000219602"/>
    </source>
</evidence>
<dbReference type="AlphaFoldDB" id="A0A2H3FTG3"/>
<gene>
    <name evidence="3" type="ORF">AU210_015719</name>
</gene>
<dbReference type="STRING" id="327505.A0A2H3FTG3"/>
<reference evidence="3 4" key="2">
    <citation type="journal article" date="2017" name="Sci. Rep.">
        <title>A mobile pathogenicity chromosome in Fusarium oxysporum for infection of multiple cucurbit species.</title>
        <authorList>
            <person name="van Dam P."/>
            <person name="Fokkens L."/>
            <person name="Ayukawa Y."/>
            <person name="van der Gragt M."/>
            <person name="Ter Horst A."/>
            <person name="Brankovics B."/>
            <person name="Houterman P.M."/>
            <person name="Arie T."/>
            <person name="Rep M."/>
        </authorList>
    </citation>
    <scope>NUCLEOTIDE SEQUENCE [LARGE SCALE GENOMIC DNA]</scope>
    <source>
        <strain evidence="3 4">Forc016</strain>
    </source>
</reference>
<evidence type="ECO:0000313" key="3">
    <source>
        <dbReference type="EMBL" id="PCD21916.1"/>
    </source>
</evidence>
<dbReference type="InterPro" id="IPR046797">
    <property type="entry name" value="PDDEXK_12"/>
</dbReference>
<organism evidence="3 4">
    <name type="scientific">Fusarium oxysporum f. sp. radicis-cucumerinum</name>
    <dbReference type="NCBI Taxonomy" id="327505"/>
    <lineage>
        <taxon>Eukaryota</taxon>
        <taxon>Fungi</taxon>
        <taxon>Dikarya</taxon>
        <taxon>Ascomycota</taxon>
        <taxon>Pezizomycotina</taxon>
        <taxon>Sordariomycetes</taxon>
        <taxon>Hypocreomycetidae</taxon>
        <taxon>Hypocreales</taxon>
        <taxon>Nectriaceae</taxon>
        <taxon>Fusarium</taxon>
        <taxon>Fusarium oxysporum species complex</taxon>
    </lineage>
</organism>
<feature type="domain" description="PD-(D/E)XK nuclease-like" evidence="2">
    <location>
        <begin position="197"/>
        <end position="449"/>
    </location>
</feature>
<protein>
    <recommendedName>
        <fullName evidence="2">PD-(D/E)XK nuclease-like domain-containing protein</fullName>
    </recommendedName>
</protein>